<dbReference type="InterPro" id="IPR012134">
    <property type="entry name" value="Glu-5-SA_DH"/>
</dbReference>
<keyword evidence="2 7" id="KW-0028">Amino-acid biosynthesis</keyword>
<evidence type="ECO:0000256" key="3">
    <source>
        <dbReference type="ARBA" id="ARBA00022650"/>
    </source>
</evidence>
<organism evidence="9 10">
    <name type="scientific">Thermospira aquatica</name>
    <dbReference type="NCBI Taxonomy" id="2828656"/>
    <lineage>
        <taxon>Bacteria</taxon>
        <taxon>Pseudomonadati</taxon>
        <taxon>Spirochaetota</taxon>
        <taxon>Spirochaetia</taxon>
        <taxon>Brevinematales</taxon>
        <taxon>Thermospiraceae</taxon>
        <taxon>Thermospira</taxon>
    </lineage>
</organism>
<dbReference type="PANTHER" id="PTHR11063:SF8">
    <property type="entry name" value="DELTA-1-PYRROLINE-5-CARBOXYLATE SYNTHASE"/>
    <property type="match status" value="1"/>
</dbReference>
<comment type="pathway">
    <text evidence="1 7">Amino-acid biosynthesis; L-proline biosynthesis; L-glutamate 5-semialdehyde from L-glutamate: step 2/2.</text>
</comment>
<dbReference type="CDD" id="cd07079">
    <property type="entry name" value="ALDH_F18-19_ProA-GPR"/>
    <property type="match status" value="1"/>
</dbReference>
<evidence type="ECO:0000256" key="6">
    <source>
        <dbReference type="ARBA" id="ARBA00049024"/>
    </source>
</evidence>
<evidence type="ECO:0000256" key="5">
    <source>
        <dbReference type="ARBA" id="ARBA00023002"/>
    </source>
</evidence>
<dbReference type="InterPro" id="IPR015590">
    <property type="entry name" value="Aldehyde_DH_dom"/>
</dbReference>
<protein>
    <recommendedName>
        <fullName evidence="7">Gamma-glutamyl phosphate reductase</fullName>
        <shortName evidence="7">GPR</shortName>
        <ecNumber evidence="7">1.2.1.41</ecNumber>
    </recommendedName>
    <alternativeName>
        <fullName evidence="7">Glutamate-5-semialdehyde dehydrogenase</fullName>
    </alternativeName>
    <alternativeName>
        <fullName evidence="7">Glutamyl-gamma-semialdehyde dehydrogenase</fullName>
        <shortName evidence="7">GSA dehydrogenase</shortName>
    </alternativeName>
</protein>
<accession>A0AAX3BF36</accession>
<dbReference type="Gene3D" id="3.40.309.10">
    <property type="entry name" value="Aldehyde Dehydrogenase, Chain A, domain 2"/>
    <property type="match status" value="1"/>
</dbReference>
<keyword evidence="4 7" id="KW-0521">NADP</keyword>
<evidence type="ECO:0000256" key="7">
    <source>
        <dbReference type="HAMAP-Rule" id="MF_00412"/>
    </source>
</evidence>
<dbReference type="InterPro" id="IPR016163">
    <property type="entry name" value="Ald_DH_C"/>
</dbReference>
<evidence type="ECO:0000313" key="9">
    <source>
        <dbReference type="EMBL" id="URA10977.1"/>
    </source>
</evidence>
<sequence length="413" mass="45558">MREYVLQIARQARETFYQIGQASTEQKNLALLSMAKALRGHASKILQANQRDLTAFDTTGKSQALRDRLLLNENRIEGMAQAIEAIASLPDPVGSGNYITKRPNGLRIERVRVPIGVIAMIYEARPNVTADAAALCLKSGNVAILRGGREALHSNLAIMEAIHQGLQEAGFPLHTVQYLEKVEHEVVDEMLQLAGLIDLVIPRGGESLIRSVTEKSKIPVIKHDKGVCHVYVDASADKNKAEAIVINAKCQRPSVCNAAETLLIHKDYPYRQDLIQALLDHNVKVIADEEIRKDFPNLQAATEDNWYTEYLDYIISVRVVDTLAEAIRHINTYGSHHSDAIVSESYGAVQRFLTEVDSAAVYANASTRFTDGGEFGLGAEIGISTQKLHARGPMGLESLTTEKWIVYGDGHVR</sequence>
<keyword evidence="5 7" id="KW-0560">Oxidoreductase</keyword>
<dbReference type="HAMAP" id="MF_00412">
    <property type="entry name" value="ProA"/>
    <property type="match status" value="1"/>
</dbReference>
<dbReference type="NCBIfam" id="NF001221">
    <property type="entry name" value="PRK00197.1"/>
    <property type="match status" value="1"/>
</dbReference>
<dbReference type="InterPro" id="IPR016161">
    <property type="entry name" value="Ald_DH/histidinol_DH"/>
</dbReference>
<dbReference type="InterPro" id="IPR020593">
    <property type="entry name" value="G-glutamylP_reductase_CS"/>
</dbReference>
<dbReference type="GO" id="GO:0005737">
    <property type="term" value="C:cytoplasm"/>
    <property type="evidence" value="ECO:0007669"/>
    <property type="project" value="UniProtKB-SubCell"/>
</dbReference>
<dbReference type="EMBL" id="CP073355">
    <property type="protein sequence ID" value="URA10977.1"/>
    <property type="molecule type" value="Genomic_DNA"/>
</dbReference>
<dbReference type="Gene3D" id="3.40.605.10">
    <property type="entry name" value="Aldehyde Dehydrogenase, Chain A, domain 1"/>
    <property type="match status" value="1"/>
</dbReference>
<comment type="function">
    <text evidence="7">Catalyzes the NADPH-dependent reduction of L-glutamate 5-phosphate into L-glutamate 5-semialdehyde and phosphate. The product spontaneously undergoes cyclization to form 1-pyrroline-5-carboxylate.</text>
</comment>
<dbReference type="Proteomes" id="UP001056539">
    <property type="component" value="Chromosome"/>
</dbReference>
<keyword evidence="10" id="KW-1185">Reference proteome</keyword>
<evidence type="ECO:0000256" key="4">
    <source>
        <dbReference type="ARBA" id="ARBA00022857"/>
    </source>
</evidence>
<evidence type="ECO:0000313" key="10">
    <source>
        <dbReference type="Proteomes" id="UP001056539"/>
    </source>
</evidence>
<dbReference type="EC" id="1.2.1.41" evidence="7"/>
<dbReference type="PIRSF" id="PIRSF000151">
    <property type="entry name" value="GPR"/>
    <property type="match status" value="1"/>
</dbReference>
<proteinExistence type="inferred from homology"/>
<dbReference type="KEGG" id="taqu:KDW03_04010"/>
<reference evidence="9" key="2">
    <citation type="submission" date="2022-06" db="EMBL/GenBank/DDBJ databases">
        <title>Thermospira aquatica gen. nov., sp. nov.</title>
        <authorList>
            <person name="Ben Ali Gam Z."/>
            <person name="Labat M."/>
        </authorList>
    </citation>
    <scope>NUCLEOTIDE SEQUENCE</scope>
    <source>
        <strain evidence="9">F1F22</strain>
    </source>
</reference>
<feature type="domain" description="Aldehyde dehydrogenase" evidence="8">
    <location>
        <begin position="5"/>
        <end position="279"/>
    </location>
</feature>
<dbReference type="Pfam" id="PF00171">
    <property type="entry name" value="Aldedh"/>
    <property type="match status" value="1"/>
</dbReference>
<reference evidence="9" key="1">
    <citation type="submission" date="2021-04" db="EMBL/GenBank/DDBJ databases">
        <authorList>
            <person name="Postec A."/>
        </authorList>
    </citation>
    <scope>NUCLEOTIDE SEQUENCE</scope>
    <source>
        <strain evidence="9">F1F22</strain>
    </source>
</reference>
<gene>
    <name evidence="7" type="primary">proA</name>
    <name evidence="9" type="ORF">KDW03_04010</name>
</gene>
<dbReference type="InterPro" id="IPR000965">
    <property type="entry name" value="GPR_dom"/>
</dbReference>
<dbReference type="FunFam" id="3.40.309.10:FF:000006">
    <property type="entry name" value="Gamma-glutamyl phosphate reductase"/>
    <property type="match status" value="1"/>
</dbReference>
<dbReference type="SUPFAM" id="SSF53720">
    <property type="entry name" value="ALDH-like"/>
    <property type="match status" value="1"/>
</dbReference>
<dbReference type="RefSeq" id="WP_271436108.1">
    <property type="nucleotide sequence ID" value="NZ_CP073355.1"/>
</dbReference>
<evidence type="ECO:0000256" key="2">
    <source>
        <dbReference type="ARBA" id="ARBA00022605"/>
    </source>
</evidence>
<keyword evidence="7" id="KW-0963">Cytoplasm</keyword>
<evidence type="ECO:0000256" key="1">
    <source>
        <dbReference type="ARBA" id="ARBA00004985"/>
    </source>
</evidence>
<dbReference type="PANTHER" id="PTHR11063">
    <property type="entry name" value="GLUTAMATE SEMIALDEHYDE DEHYDROGENASE"/>
    <property type="match status" value="1"/>
</dbReference>
<name>A0AAX3BF36_9SPIR</name>
<dbReference type="InterPro" id="IPR016162">
    <property type="entry name" value="Ald_DH_N"/>
</dbReference>
<dbReference type="GO" id="GO:0055129">
    <property type="term" value="P:L-proline biosynthetic process"/>
    <property type="evidence" value="ECO:0007669"/>
    <property type="project" value="UniProtKB-UniRule"/>
</dbReference>
<evidence type="ECO:0000259" key="8">
    <source>
        <dbReference type="Pfam" id="PF00171"/>
    </source>
</evidence>
<comment type="similarity">
    <text evidence="7">Belongs to the gamma-glutamyl phosphate reductase family.</text>
</comment>
<dbReference type="NCBIfam" id="TIGR00407">
    <property type="entry name" value="proA"/>
    <property type="match status" value="1"/>
</dbReference>
<comment type="catalytic activity">
    <reaction evidence="6 7">
        <text>L-glutamate 5-semialdehyde + phosphate + NADP(+) = L-glutamyl 5-phosphate + NADPH + H(+)</text>
        <dbReference type="Rhea" id="RHEA:19541"/>
        <dbReference type="ChEBI" id="CHEBI:15378"/>
        <dbReference type="ChEBI" id="CHEBI:43474"/>
        <dbReference type="ChEBI" id="CHEBI:57783"/>
        <dbReference type="ChEBI" id="CHEBI:58066"/>
        <dbReference type="ChEBI" id="CHEBI:58274"/>
        <dbReference type="ChEBI" id="CHEBI:58349"/>
        <dbReference type="EC" id="1.2.1.41"/>
    </reaction>
</comment>
<dbReference type="GO" id="GO:0050661">
    <property type="term" value="F:NADP binding"/>
    <property type="evidence" value="ECO:0007669"/>
    <property type="project" value="InterPro"/>
</dbReference>
<keyword evidence="3 7" id="KW-0641">Proline biosynthesis</keyword>
<dbReference type="AlphaFoldDB" id="A0AAX3BF36"/>
<dbReference type="PROSITE" id="PS01223">
    <property type="entry name" value="PROA"/>
    <property type="match status" value="1"/>
</dbReference>
<dbReference type="GO" id="GO:0004350">
    <property type="term" value="F:glutamate-5-semialdehyde dehydrogenase activity"/>
    <property type="evidence" value="ECO:0007669"/>
    <property type="project" value="UniProtKB-UniRule"/>
</dbReference>
<comment type="subcellular location">
    <subcellularLocation>
        <location evidence="7">Cytoplasm</location>
    </subcellularLocation>
</comment>